<organism evidence="11 12">
    <name type="scientific">Pseudozyma hubeiensis (strain SY62)</name>
    <name type="common">Yeast</name>
    <dbReference type="NCBI Taxonomy" id="1305764"/>
    <lineage>
        <taxon>Eukaryota</taxon>
        <taxon>Fungi</taxon>
        <taxon>Dikarya</taxon>
        <taxon>Basidiomycota</taxon>
        <taxon>Ustilaginomycotina</taxon>
        <taxon>Ustilaginomycetes</taxon>
        <taxon>Ustilaginales</taxon>
        <taxon>Ustilaginaceae</taxon>
        <taxon>Pseudozyma</taxon>
    </lineage>
</organism>
<evidence type="ECO:0000256" key="3">
    <source>
        <dbReference type="ARBA" id="ARBA00007186"/>
    </source>
</evidence>
<sequence>MDSQFVAREPAILTLRSTDSRDHACDLVGQVEQVRRDAFLINDTWTDSTPRRRLATLGTSAPAHTAIWIGLGNFQHCPQLTNEPIRINPLALTLPRSAPLVSDKLYSGFVEHLGRGIYGGIVDDPKKPSPDTILEKQDKGDDRTKGRLAWRKDVVKILAKDGELEMPILRWPGGNFVSNYHWQDGIGPISDRPKRVELAWLSTETNHFGTDEFIDYCRELKVEPYFCINMGTGTYEEALAWLEYCNGTGDTHWANLRRKNTGRDEPHNVKYWGLGNEMHGPWQVGFLNATDYTKMAKRWAHGMKLVDPSIKLVSCGNQGNSEWDREVLNGLIGVVDFHSIHLYSMLGHEHYSTVQGFDYEKNVFGPAAAERGIEICASLIDLAKIDKAQSLLDWNNRDQKVAARDIKICYDEWNVWDEVKAPGSQGLEQAYDYTDMLGVVAWLNVLVRKSKDVGIACIAQSVNVISPLMTSSEGLLFQTTYWPLRLFSRYMKNGRLLNLGFTPDSYEGPTYPEWIQHITKPAYIDCVGMIIQEPGSNHVSIRLSVLNRHPTADWNGAIVFDGLNLESVEEHVLYHDDLAAKNTFEKPDEVVPKVSKYQGRDWLSQGSRPVRKHSWTFLIFGGELNGEK</sequence>
<dbReference type="InterPro" id="IPR055235">
    <property type="entry name" value="ASD1_cat"/>
</dbReference>
<proteinExistence type="inferred from homology"/>
<dbReference type="PANTHER" id="PTHR43576">
    <property type="entry name" value="ALPHA-L-ARABINOFURANOSIDASE C-RELATED"/>
    <property type="match status" value="1"/>
</dbReference>
<dbReference type="STRING" id="1305764.R9PB76"/>
<keyword evidence="5 11" id="KW-0378">Hydrolase</keyword>
<name>R9PB76_PSEHS</name>
<dbReference type="SMART" id="SM00813">
    <property type="entry name" value="Alpha-L-AF_C"/>
    <property type="match status" value="1"/>
</dbReference>
<dbReference type="GO" id="GO:0031222">
    <property type="term" value="P:arabinan catabolic process"/>
    <property type="evidence" value="ECO:0007669"/>
    <property type="project" value="UniProtKB-UniPathway"/>
</dbReference>
<comment type="catalytic activity">
    <reaction evidence="1">
        <text>Hydrolysis of terminal non-reducing alpha-L-arabinofuranoside residues in alpha-L-arabinosides.</text>
        <dbReference type="EC" id="3.2.1.55"/>
    </reaction>
</comment>
<evidence type="ECO:0000256" key="7">
    <source>
        <dbReference type="ARBA" id="ARBA00023295"/>
    </source>
</evidence>
<keyword evidence="7 11" id="KW-0326">Glycosidase</keyword>
<dbReference type="RefSeq" id="XP_012192074.1">
    <property type="nucleotide sequence ID" value="XM_012336684.1"/>
</dbReference>
<evidence type="ECO:0000313" key="12">
    <source>
        <dbReference type="Proteomes" id="UP000014071"/>
    </source>
</evidence>
<dbReference type="HOGENOM" id="CLU_017810_1_0_1"/>
<gene>
    <name evidence="11" type="ORF">PHSY_006081</name>
</gene>
<protein>
    <recommendedName>
        <fullName evidence="4">non-reducing end alpha-L-arabinofuranosidase</fullName>
        <ecNumber evidence="4">3.2.1.55</ecNumber>
    </recommendedName>
</protein>
<dbReference type="EMBL" id="DF238820">
    <property type="protein sequence ID" value="GAC98487.1"/>
    <property type="molecule type" value="Genomic_DNA"/>
</dbReference>
<dbReference type="PANTHER" id="PTHR43576:SF3">
    <property type="entry name" value="ALPHA-L-ARABINOFURANOSIDASE C"/>
    <property type="match status" value="1"/>
</dbReference>
<evidence type="ECO:0000256" key="4">
    <source>
        <dbReference type="ARBA" id="ARBA00012670"/>
    </source>
</evidence>
<dbReference type="Proteomes" id="UP000014071">
    <property type="component" value="Unassembled WGS sequence"/>
</dbReference>
<keyword evidence="12" id="KW-1185">Reference proteome</keyword>
<dbReference type="SUPFAM" id="SSF51445">
    <property type="entry name" value="(Trans)glycosidases"/>
    <property type="match status" value="1"/>
</dbReference>
<reference evidence="12" key="1">
    <citation type="journal article" date="2013" name="Genome Announc.">
        <title>Draft genome sequence of the basidiomycetous yeast-like fungus Pseudozyma hubeiensis SY62, which produces an abundant amount of the biosurfactant mannosylerythritol lipids.</title>
        <authorList>
            <person name="Konishi M."/>
            <person name="Hatada Y."/>
            <person name="Horiuchi J."/>
        </authorList>
    </citation>
    <scope>NUCLEOTIDE SEQUENCE [LARGE SCALE GENOMIC DNA]</scope>
    <source>
        <strain evidence="12">SY62</strain>
    </source>
</reference>
<keyword evidence="6" id="KW-0119">Carbohydrate metabolism</keyword>
<evidence type="ECO:0000259" key="10">
    <source>
        <dbReference type="SMART" id="SM00813"/>
    </source>
</evidence>
<evidence type="ECO:0000256" key="9">
    <source>
        <dbReference type="SAM" id="MobiDB-lite"/>
    </source>
</evidence>
<dbReference type="EC" id="3.2.1.55" evidence="4"/>
<dbReference type="GeneID" id="24111353"/>
<dbReference type="Pfam" id="PF22848">
    <property type="entry name" value="ASD1_dom"/>
    <property type="match status" value="1"/>
</dbReference>
<feature type="compositionally biased region" description="Basic and acidic residues" evidence="9">
    <location>
        <begin position="123"/>
        <end position="140"/>
    </location>
</feature>
<feature type="region of interest" description="Disordered" evidence="9">
    <location>
        <begin position="121"/>
        <end position="140"/>
    </location>
</feature>
<comment type="function">
    <text evidence="8">Alpha-L-arabinofuranosidase involved in the degradation of arabinoxylan, a major component of plant hemicellulose. Acts only on small linear 1,5-alpha-linked L-arabinofuranosyl oligosaccharides.</text>
</comment>
<evidence type="ECO:0000256" key="2">
    <source>
        <dbReference type="ARBA" id="ARBA00004834"/>
    </source>
</evidence>
<dbReference type="AlphaFoldDB" id="R9PB76"/>
<dbReference type="GO" id="GO:0046373">
    <property type="term" value="P:L-arabinose metabolic process"/>
    <property type="evidence" value="ECO:0007669"/>
    <property type="project" value="InterPro"/>
</dbReference>
<dbReference type="Gene3D" id="3.20.20.80">
    <property type="entry name" value="Glycosidases"/>
    <property type="match status" value="1"/>
</dbReference>
<feature type="domain" description="Alpha-L-arabinofuranosidase C-terminal" evidence="10">
    <location>
        <begin position="411"/>
        <end position="614"/>
    </location>
</feature>
<comment type="similarity">
    <text evidence="3">Belongs to the glycosyl hydrolase 51 family.</text>
</comment>
<dbReference type="InterPro" id="IPR013780">
    <property type="entry name" value="Glyco_hydro_b"/>
</dbReference>
<dbReference type="InterPro" id="IPR017853">
    <property type="entry name" value="GH"/>
</dbReference>
<dbReference type="UniPathway" id="UPA00667"/>
<dbReference type="Gene3D" id="2.60.40.1180">
    <property type="entry name" value="Golgi alpha-mannosidase II"/>
    <property type="match status" value="1"/>
</dbReference>
<dbReference type="OrthoDB" id="3032304at2759"/>
<dbReference type="SUPFAM" id="SSF51011">
    <property type="entry name" value="Glycosyl hydrolase domain"/>
    <property type="match status" value="1"/>
</dbReference>
<dbReference type="GO" id="GO:0046556">
    <property type="term" value="F:alpha-L-arabinofuranosidase activity"/>
    <property type="evidence" value="ECO:0007669"/>
    <property type="project" value="UniProtKB-EC"/>
</dbReference>
<dbReference type="Pfam" id="PF06964">
    <property type="entry name" value="Alpha-L-AF_C"/>
    <property type="match status" value="1"/>
</dbReference>
<comment type="pathway">
    <text evidence="2">Glycan metabolism; L-arabinan degradation.</text>
</comment>
<evidence type="ECO:0000256" key="1">
    <source>
        <dbReference type="ARBA" id="ARBA00001462"/>
    </source>
</evidence>
<dbReference type="InterPro" id="IPR010720">
    <property type="entry name" value="Alpha-L-AF_C"/>
</dbReference>
<evidence type="ECO:0000256" key="5">
    <source>
        <dbReference type="ARBA" id="ARBA00022801"/>
    </source>
</evidence>
<evidence type="ECO:0000313" key="11">
    <source>
        <dbReference type="EMBL" id="GAC98487.1"/>
    </source>
</evidence>
<evidence type="ECO:0000256" key="8">
    <source>
        <dbReference type="ARBA" id="ARBA00037415"/>
    </source>
</evidence>
<accession>R9PB76</accession>
<evidence type="ECO:0000256" key="6">
    <source>
        <dbReference type="ARBA" id="ARBA00023277"/>
    </source>
</evidence>
<dbReference type="eggNOG" id="ENOG502QRW4">
    <property type="taxonomic scope" value="Eukaryota"/>
</dbReference>